<dbReference type="OrthoDB" id="354351at2759"/>
<reference evidence="1 2" key="1">
    <citation type="journal article" date="2019" name="PLoS Biol.">
        <title>Sex chromosomes control vertical transmission of feminizing Wolbachia symbionts in an isopod.</title>
        <authorList>
            <person name="Becking T."/>
            <person name="Chebbi M.A."/>
            <person name="Giraud I."/>
            <person name="Moumen B."/>
            <person name="Laverre T."/>
            <person name="Caubet Y."/>
            <person name="Peccoud J."/>
            <person name="Gilbert C."/>
            <person name="Cordaux R."/>
        </authorList>
    </citation>
    <scope>NUCLEOTIDE SEQUENCE [LARGE SCALE GENOMIC DNA]</scope>
    <source>
        <strain evidence="1">ANa2</strain>
        <tissue evidence="1">Whole body excluding digestive tract and cuticle</tissue>
    </source>
</reference>
<dbReference type="InterPro" id="IPR012674">
    <property type="entry name" value="Calycin"/>
</dbReference>
<keyword evidence="2" id="KW-1185">Reference proteome</keyword>
<dbReference type="GO" id="GO:0008289">
    <property type="term" value="F:lipid binding"/>
    <property type="evidence" value="ECO:0007669"/>
    <property type="project" value="InterPro"/>
</dbReference>
<dbReference type="AlphaFoldDB" id="A0A5N5T1W0"/>
<comment type="caution">
    <text evidence="1">The sequence shown here is derived from an EMBL/GenBank/DDBJ whole genome shotgun (WGS) entry which is preliminary data.</text>
</comment>
<evidence type="ECO:0000313" key="2">
    <source>
        <dbReference type="Proteomes" id="UP000326759"/>
    </source>
</evidence>
<dbReference type="Gene3D" id="2.40.128.20">
    <property type="match status" value="1"/>
</dbReference>
<organism evidence="1 2">
    <name type="scientific">Armadillidium nasatum</name>
    <dbReference type="NCBI Taxonomy" id="96803"/>
    <lineage>
        <taxon>Eukaryota</taxon>
        <taxon>Metazoa</taxon>
        <taxon>Ecdysozoa</taxon>
        <taxon>Arthropoda</taxon>
        <taxon>Crustacea</taxon>
        <taxon>Multicrustacea</taxon>
        <taxon>Malacostraca</taxon>
        <taxon>Eumalacostraca</taxon>
        <taxon>Peracarida</taxon>
        <taxon>Isopoda</taxon>
        <taxon>Oniscidea</taxon>
        <taxon>Crinocheta</taxon>
        <taxon>Armadillidiidae</taxon>
        <taxon>Armadillidium</taxon>
    </lineage>
</organism>
<sequence length="129" mass="13873">MSVNGSYALEKNENVEAFLKALGFNDERINKFVSNKPTITLTHSGNTLEIVSKGNDETKNTLTLGSPSNYTLASGFELEVNLTISGNTGKGTLKKGTNTGEITIEFGDNGITETFSIGGNSCKRTYKRV</sequence>
<dbReference type="Proteomes" id="UP000326759">
    <property type="component" value="Unassembled WGS sequence"/>
</dbReference>
<evidence type="ECO:0000313" key="1">
    <source>
        <dbReference type="EMBL" id="KAB7498910.1"/>
    </source>
</evidence>
<name>A0A5N5T1W0_9CRUS</name>
<dbReference type="SUPFAM" id="SSF50814">
    <property type="entry name" value="Lipocalins"/>
    <property type="match status" value="1"/>
</dbReference>
<dbReference type="EMBL" id="SEYY01018854">
    <property type="protein sequence ID" value="KAB7498910.1"/>
    <property type="molecule type" value="Genomic_DNA"/>
</dbReference>
<dbReference type="PRINTS" id="PR00178">
    <property type="entry name" value="FATTYACIDBP"/>
</dbReference>
<proteinExistence type="predicted"/>
<accession>A0A5N5T1W0</accession>
<gene>
    <name evidence="1" type="primary">FABP2</name>
    <name evidence="1" type="ORF">Anas_08205</name>
</gene>
<dbReference type="InterPro" id="IPR000463">
    <property type="entry name" value="Fatty_acid-bd"/>
</dbReference>
<protein>
    <submittedName>
        <fullName evidence="1">Fatty acid-binding protein 2, liver</fullName>
    </submittedName>
</protein>